<evidence type="ECO:0000256" key="2">
    <source>
        <dbReference type="SAM" id="Phobius"/>
    </source>
</evidence>
<organism evidence="4 5">
    <name type="scientific">Actinomyces johnsonii F0510</name>
    <dbReference type="NCBI Taxonomy" id="1227262"/>
    <lineage>
        <taxon>Bacteria</taxon>
        <taxon>Bacillati</taxon>
        <taxon>Actinomycetota</taxon>
        <taxon>Actinomycetes</taxon>
        <taxon>Actinomycetales</taxon>
        <taxon>Actinomycetaceae</taxon>
        <taxon>Actinomyces</taxon>
    </lineage>
</organism>
<gene>
    <name evidence="4" type="ORF">HMPREF1549_03124</name>
</gene>
<dbReference type="InterPro" id="IPR028087">
    <property type="entry name" value="Tad_N"/>
</dbReference>
<protein>
    <recommendedName>
        <fullName evidence="3">Putative Flp pilus-assembly TadG-like N-terminal domain-containing protein</fullName>
    </recommendedName>
</protein>
<dbReference type="Pfam" id="PF13400">
    <property type="entry name" value="Tad"/>
    <property type="match status" value="1"/>
</dbReference>
<comment type="caution">
    <text evidence="4">The sequence shown here is derived from an EMBL/GenBank/DDBJ whole genome shotgun (WGS) entry which is preliminary data.</text>
</comment>
<dbReference type="AlphaFoldDB" id="U1PGK6"/>
<evidence type="ECO:0000313" key="5">
    <source>
        <dbReference type="Proteomes" id="UP000016498"/>
    </source>
</evidence>
<evidence type="ECO:0000256" key="1">
    <source>
        <dbReference type="SAM" id="MobiDB-lite"/>
    </source>
</evidence>
<name>U1PGK6_9ACTO</name>
<keyword evidence="2" id="KW-0472">Membrane</keyword>
<feature type="domain" description="Putative Flp pilus-assembly TadG-like N-terminal" evidence="3">
    <location>
        <begin position="21"/>
        <end position="69"/>
    </location>
</feature>
<accession>U1PGK6</accession>
<dbReference type="OrthoDB" id="3260594at2"/>
<dbReference type="EMBL" id="AWSD01000383">
    <property type="protein sequence ID" value="ERH15630.1"/>
    <property type="molecule type" value="Genomic_DNA"/>
</dbReference>
<keyword evidence="2" id="KW-1133">Transmembrane helix</keyword>
<dbReference type="Proteomes" id="UP000016498">
    <property type="component" value="Unassembled WGS sequence"/>
</dbReference>
<evidence type="ECO:0000313" key="4">
    <source>
        <dbReference type="EMBL" id="ERH15630.1"/>
    </source>
</evidence>
<sequence>MSHFLRTSTRFPSRPKTTERGSILPYVSVGAALVALVALTLMTALGDAILHRRDASNAADAAALAAARAWGDSIESNYGRSVNATSEDGLWKNAGKGLGYFAGPGAKRAAERYASLDGATLTAYSVDTVRGTVTVSVRTKSSVTGTNEQLTATSTAKIEFEDGACLSGGQVGFEINGTCVTRHPQSKGSDQKNNSKPTPHAGAKKAPFKTPEGMQKKARVSTHLVAT</sequence>
<evidence type="ECO:0000259" key="3">
    <source>
        <dbReference type="Pfam" id="PF13400"/>
    </source>
</evidence>
<feature type="compositionally biased region" description="Polar residues" evidence="1">
    <location>
        <begin position="186"/>
        <end position="197"/>
    </location>
</feature>
<reference evidence="4 5" key="1">
    <citation type="submission" date="2013-06" db="EMBL/GenBank/DDBJ databases">
        <authorList>
            <person name="Weinstock G."/>
            <person name="Sodergren E."/>
            <person name="Lobos E.A."/>
            <person name="Fulton L."/>
            <person name="Fulton R."/>
            <person name="Courtney L."/>
            <person name="Fronick C."/>
            <person name="O'Laughlin M."/>
            <person name="Godfrey J."/>
            <person name="Wilson R.M."/>
            <person name="Miner T."/>
            <person name="Farmer C."/>
            <person name="Delehaunty K."/>
            <person name="Cordes M."/>
            <person name="Minx P."/>
            <person name="Tomlinson C."/>
            <person name="Chen J."/>
            <person name="Wollam A."/>
            <person name="Pepin K.H."/>
            <person name="Bhonagiri V."/>
            <person name="Zhang X."/>
            <person name="Warren W."/>
            <person name="Mitreva M."/>
            <person name="Mardis E.R."/>
            <person name="Wilson R.K."/>
        </authorList>
    </citation>
    <scope>NUCLEOTIDE SEQUENCE [LARGE SCALE GENOMIC DNA]</scope>
    <source>
        <strain evidence="4 5">F0510</strain>
    </source>
</reference>
<feature type="transmembrane region" description="Helical" evidence="2">
    <location>
        <begin position="23"/>
        <end position="45"/>
    </location>
</feature>
<proteinExistence type="predicted"/>
<keyword evidence="2" id="KW-0812">Transmembrane</keyword>
<dbReference type="RefSeq" id="WP_021607716.1">
    <property type="nucleotide sequence ID" value="NZ_KE951821.1"/>
</dbReference>
<dbReference type="HOGENOM" id="CLU_1217702_0_0_11"/>
<feature type="region of interest" description="Disordered" evidence="1">
    <location>
        <begin position="182"/>
        <end position="227"/>
    </location>
</feature>